<dbReference type="Proteomes" id="UP000008466">
    <property type="component" value="Chromosome"/>
</dbReference>
<keyword evidence="2" id="KW-1133">Transmembrane helix</keyword>
<dbReference type="HOGENOM" id="CLU_2318636_0_0_12"/>
<keyword evidence="2" id="KW-0472">Membrane</keyword>
<sequence>MQDSFMNCPQGIKNEKDIEKLGERVSLMFEHLGEGIDKLDKKLDQLDKKIEGLKESIPKQIDESVEEKWKTGVYGVVKWLVIAVVTAIIGVTVRVFMGS</sequence>
<dbReference type="STRING" id="158189.SpiBuddy_1873"/>
<proteinExistence type="predicted"/>
<keyword evidence="4" id="KW-1185">Reference proteome</keyword>
<name>F0RWR6_SPHGB</name>
<protein>
    <submittedName>
        <fullName evidence="3">Uncharacterized protein</fullName>
    </submittedName>
</protein>
<reference evidence="4" key="1">
    <citation type="submission" date="2011-02" db="EMBL/GenBank/DDBJ databases">
        <title>Complete sequence of Spirochaeta sp. Buddy.</title>
        <authorList>
            <person name="Lucas S."/>
            <person name="Copeland A."/>
            <person name="Lapidus A."/>
            <person name="Cheng J.-F."/>
            <person name="Goodwin L."/>
            <person name="Pitluck S."/>
            <person name="Zeytun A."/>
            <person name="Detter J.C."/>
            <person name="Han C."/>
            <person name="Tapia R."/>
            <person name="Land M."/>
            <person name="Hauser L."/>
            <person name="Kyrpides N."/>
            <person name="Ivanova N."/>
            <person name="Mikhailova N."/>
            <person name="Pagani I."/>
            <person name="Ritalahti K.M."/>
            <person name="Loeffler F.E."/>
            <person name="Woyke T."/>
        </authorList>
    </citation>
    <scope>NUCLEOTIDE SEQUENCE [LARGE SCALE GENOMIC DNA]</scope>
    <source>
        <strain evidence="4">ATCC BAA-1886 / DSM 22777 / Buddy</strain>
    </source>
</reference>
<feature type="transmembrane region" description="Helical" evidence="2">
    <location>
        <begin position="76"/>
        <end position="97"/>
    </location>
</feature>
<organism evidence="3 4">
    <name type="scientific">Sphaerochaeta globosa (strain ATCC BAA-1886 / DSM 22777 / Buddy)</name>
    <name type="common">Spirochaeta sp. (strain Buddy)</name>
    <dbReference type="NCBI Taxonomy" id="158189"/>
    <lineage>
        <taxon>Bacteria</taxon>
        <taxon>Pseudomonadati</taxon>
        <taxon>Spirochaetota</taxon>
        <taxon>Spirochaetia</taxon>
        <taxon>Spirochaetales</taxon>
        <taxon>Sphaerochaetaceae</taxon>
        <taxon>Sphaerochaeta</taxon>
    </lineage>
</organism>
<evidence type="ECO:0000313" key="3">
    <source>
        <dbReference type="EMBL" id="ADY13697.1"/>
    </source>
</evidence>
<keyword evidence="1" id="KW-0175">Coiled coil</keyword>
<keyword evidence="2" id="KW-0812">Transmembrane</keyword>
<dbReference type="EMBL" id="CP002541">
    <property type="protein sequence ID" value="ADY13697.1"/>
    <property type="molecule type" value="Genomic_DNA"/>
</dbReference>
<evidence type="ECO:0000256" key="1">
    <source>
        <dbReference type="SAM" id="Coils"/>
    </source>
</evidence>
<evidence type="ECO:0000256" key="2">
    <source>
        <dbReference type="SAM" id="Phobius"/>
    </source>
</evidence>
<dbReference type="RefSeq" id="WP_013607546.1">
    <property type="nucleotide sequence ID" value="NC_015152.1"/>
</dbReference>
<accession>F0RWR6</accession>
<dbReference type="KEGG" id="sbu:SpiBuddy_1873"/>
<evidence type="ECO:0000313" key="4">
    <source>
        <dbReference type="Proteomes" id="UP000008466"/>
    </source>
</evidence>
<dbReference type="AlphaFoldDB" id="F0RWR6"/>
<feature type="coiled-coil region" evidence="1">
    <location>
        <begin position="36"/>
        <end position="63"/>
    </location>
</feature>
<gene>
    <name evidence="3" type="ordered locus">SpiBuddy_1873</name>
</gene>